<feature type="compositionally biased region" description="Basic and acidic residues" evidence="1">
    <location>
        <begin position="135"/>
        <end position="158"/>
    </location>
</feature>
<dbReference type="AlphaFoldDB" id="W4QJ37"/>
<proteinExistence type="predicted"/>
<dbReference type="STRING" id="1236971.JCM9152_3624"/>
<dbReference type="InterPro" id="IPR013780">
    <property type="entry name" value="Glyco_hydro_b"/>
</dbReference>
<dbReference type="RefSeq" id="WP_235715743.1">
    <property type="nucleotide sequence ID" value="NZ_BAUU01000029.1"/>
</dbReference>
<evidence type="ECO:0000313" key="3">
    <source>
        <dbReference type="EMBL" id="GAE32106.1"/>
    </source>
</evidence>
<organism evidence="3 4">
    <name type="scientific">Halalkalibacter hemicellulosilyticusJCM 9152</name>
    <dbReference type="NCBI Taxonomy" id="1236971"/>
    <lineage>
        <taxon>Bacteria</taxon>
        <taxon>Bacillati</taxon>
        <taxon>Bacillota</taxon>
        <taxon>Bacilli</taxon>
        <taxon>Bacillales</taxon>
        <taxon>Bacillaceae</taxon>
        <taxon>Halalkalibacter</taxon>
    </lineage>
</organism>
<accession>W4QJ37</accession>
<name>W4QJ37_9BACI</name>
<dbReference type="EMBL" id="BAUU01000029">
    <property type="protein sequence ID" value="GAE32106.1"/>
    <property type="molecule type" value="Genomic_DNA"/>
</dbReference>
<evidence type="ECO:0000256" key="2">
    <source>
        <dbReference type="SAM" id="Phobius"/>
    </source>
</evidence>
<protein>
    <submittedName>
        <fullName evidence="3">Pullulanase</fullName>
    </submittedName>
</protein>
<gene>
    <name evidence="3" type="ORF">JCM9152_3624</name>
</gene>
<dbReference type="Proteomes" id="UP000018895">
    <property type="component" value="Unassembled WGS sequence"/>
</dbReference>
<evidence type="ECO:0000256" key="1">
    <source>
        <dbReference type="SAM" id="MobiDB-lite"/>
    </source>
</evidence>
<feature type="transmembrane region" description="Helical" evidence="2">
    <location>
        <begin position="187"/>
        <end position="205"/>
    </location>
</feature>
<keyword evidence="2" id="KW-0812">Transmembrane</keyword>
<keyword evidence="4" id="KW-1185">Reference proteome</keyword>
<keyword evidence="2" id="KW-0472">Membrane</keyword>
<reference evidence="3" key="1">
    <citation type="journal article" date="2014" name="Genome Announc.">
        <title>Draft Genome Sequences of Three Alkaliphilic Bacillus Strains, Bacillus wakoensis JCM 9140T, Bacillus akibai JCM 9157T, and Bacillus hemicellulosilyticus JCM 9152T.</title>
        <authorList>
            <person name="Yuki M."/>
            <person name="Oshima K."/>
            <person name="Suda W."/>
            <person name="Oshida Y."/>
            <person name="Kitamura K."/>
            <person name="Iida T."/>
            <person name="Hattori M."/>
            <person name="Ohkuma M."/>
        </authorList>
    </citation>
    <scope>NUCLEOTIDE SEQUENCE [LARGE SCALE GENOMIC DNA]</scope>
    <source>
        <strain evidence="3">JCM 9152</strain>
    </source>
</reference>
<comment type="caution">
    <text evidence="3">The sequence shown here is derived from an EMBL/GenBank/DDBJ whole genome shotgun (WGS) entry which is preliminary data.</text>
</comment>
<dbReference type="SUPFAM" id="SSF51011">
    <property type="entry name" value="Glycosyl hydrolase domain"/>
    <property type="match status" value="1"/>
</dbReference>
<keyword evidence="2" id="KW-1133">Transmembrane helix</keyword>
<dbReference type="Gene3D" id="2.60.40.1180">
    <property type="entry name" value="Golgi alpha-mannosidase II"/>
    <property type="match status" value="1"/>
</dbReference>
<sequence length="214" mass="24021">MSGADNYPYYDNRYDMDWDIVEGNHILAHYQTLMNIRAEYSQIFSKGDRSKLAGDDDNGYLIFERSYEGESIVVGLNTNEEEETVTIPVPFTGEAVDLYSGITAPVESGQVTIDIPSMAYGGTVVLAELSEEPIEEPKPTEPEEKEKQKDKPIQKIDENDQIVDDTGFGDNEKNPPNETLPHTATDLYRWLLVGMILLAAGLIMIELKRRQQVG</sequence>
<evidence type="ECO:0000313" key="4">
    <source>
        <dbReference type="Proteomes" id="UP000018895"/>
    </source>
</evidence>
<feature type="region of interest" description="Disordered" evidence="1">
    <location>
        <begin position="130"/>
        <end position="180"/>
    </location>
</feature>